<gene>
    <name evidence="1" type="ORF">ACFS6H_18825</name>
</gene>
<organism evidence="1 2">
    <name type="scientific">Terrimonas rubra</name>
    <dbReference type="NCBI Taxonomy" id="1035890"/>
    <lineage>
        <taxon>Bacteria</taxon>
        <taxon>Pseudomonadati</taxon>
        <taxon>Bacteroidota</taxon>
        <taxon>Chitinophagia</taxon>
        <taxon>Chitinophagales</taxon>
        <taxon>Chitinophagaceae</taxon>
        <taxon>Terrimonas</taxon>
    </lineage>
</organism>
<evidence type="ECO:0000313" key="1">
    <source>
        <dbReference type="EMBL" id="MFD2921781.1"/>
    </source>
</evidence>
<dbReference type="RefSeq" id="WP_386102759.1">
    <property type="nucleotide sequence ID" value="NZ_JBHUOZ010000003.1"/>
</dbReference>
<keyword evidence="2" id="KW-1185">Reference proteome</keyword>
<proteinExistence type="predicted"/>
<comment type="caution">
    <text evidence="1">The sequence shown here is derived from an EMBL/GenBank/DDBJ whole genome shotgun (WGS) entry which is preliminary data.</text>
</comment>
<dbReference type="Proteomes" id="UP001597511">
    <property type="component" value="Unassembled WGS sequence"/>
</dbReference>
<protein>
    <recommendedName>
        <fullName evidence="3">TIR domain-containing protein</fullName>
    </recommendedName>
</protein>
<dbReference type="EMBL" id="JBHUOZ010000003">
    <property type="protein sequence ID" value="MFD2921781.1"/>
    <property type="molecule type" value="Genomic_DNA"/>
</dbReference>
<accession>A0ABW6AAV4</accession>
<evidence type="ECO:0008006" key="3">
    <source>
        <dbReference type="Google" id="ProtNLM"/>
    </source>
</evidence>
<name>A0ABW6AAV4_9BACT</name>
<sequence length="338" mass="39677">MQQFKFDIAISLCKEDVDFADKLVKAINPNLKVFFYAHKQDELISKSGPEAFARVFKDESRVVIILTRKEWGETFYTDIERSAIVDRIKTGFHFLMVIPMKQGQEEIPAWYPETHIYASPFRSTIEELAKFIEFKVADEGGIVKPLTLEDQYQNLLDRIANKKTIINLQHEPVAIERVIAETANFKYYFNERIKLLEKNIIERYEYYPFNYAIHKAHIGLGEYLLGCELSLPGMIYDGIVTTQDVAVTFDLSKVYENGVTKQTIEEEQRLFYYTPEFQGWALPHLYEQATNKELQVLFRDRRNLQYYDLVSPLRTEELIDSWFIKLLSHSSQSIGRYI</sequence>
<evidence type="ECO:0000313" key="2">
    <source>
        <dbReference type="Proteomes" id="UP001597511"/>
    </source>
</evidence>
<reference evidence="2" key="1">
    <citation type="journal article" date="2019" name="Int. J. Syst. Evol. Microbiol.">
        <title>The Global Catalogue of Microorganisms (GCM) 10K type strain sequencing project: providing services to taxonomists for standard genome sequencing and annotation.</title>
        <authorList>
            <consortium name="The Broad Institute Genomics Platform"/>
            <consortium name="The Broad Institute Genome Sequencing Center for Infectious Disease"/>
            <person name="Wu L."/>
            <person name="Ma J."/>
        </authorList>
    </citation>
    <scope>NUCLEOTIDE SEQUENCE [LARGE SCALE GENOMIC DNA]</scope>
    <source>
        <strain evidence="2">KCTC 23299</strain>
    </source>
</reference>